<evidence type="ECO:0000256" key="1">
    <source>
        <dbReference type="SAM" id="MobiDB-lite"/>
    </source>
</evidence>
<evidence type="ECO:0000313" key="4">
    <source>
        <dbReference type="WBParaSite" id="PDA_v2.g22507.t1"/>
    </source>
</evidence>
<accession>A0A914Q124</accession>
<proteinExistence type="predicted"/>
<feature type="chain" id="PRO_5037964789" evidence="2">
    <location>
        <begin position="24"/>
        <end position="106"/>
    </location>
</feature>
<feature type="signal peptide" evidence="2">
    <location>
        <begin position="1"/>
        <end position="23"/>
    </location>
</feature>
<sequence length="106" mass="11146">MVKSVIVTFFVVILVVEILQCQGRPQKPIGPTLSPSFSGTTGGYIRVKRQSSGGTEGPISLGNDPATMPTPTNDDESLVDMLIDLLGLGSEKSPQTRAVQAGANIF</sequence>
<keyword evidence="3" id="KW-1185">Reference proteome</keyword>
<dbReference type="WBParaSite" id="PDA_v2.g22507.t1">
    <property type="protein sequence ID" value="PDA_v2.g22507.t1"/>
    <property type="gene ID" value="PDA_v2.g22507"/>
</dbReference>
<evidence type="ECO:0000256" key="2">
    <source>
        <dbReference type="SAM" id="SignalP"/>
    </source>
</evidence>
<keyword evidence="2" id="KW-0732">Signal</keyword>
<reference evidence="4" key="1">
    <citation type="submission" date="2022-11" db="UniProtKB">
        <authorList>
            <consortium name="WormBaseParasite"/>
        </authorList>
    </citation>
    <scope>IDENTIFICATION</scope>
</reference>
<evidence type="ECO:0000313" key="3">
    <source>
        <dbReference type="Proteomes" id="UP000887578"/>
    </source>
</evidence>
<dbReference type="Proteomes" id="UP000887578">
    <property type="component" value="Unplaced"/>
</dbReference>
<feature type="region of interest" description="Disordered" evidence="1">
    <location>
        <begin position="27"/>
        <end position="74"/>
    </location>
</feature>
<name>A0A914Q124_9BILA</name>
<protein>
    <submittedName>
        <fullName evidence="4">Uncharacterized protein</fullName>
    </submittedName>
</protein>
<organism evidence="3 4">
    <name type="scientific">Panagrolaimus davidi</name>
    <dbReference type="NCBI Taxonomy" id="227884"/>
    <lineage>
        <taxon>Eukaryota</taxon>
        <taxon>Metazoa</taxon>
        <taxon>Ecdysozoa</taxon>
        <taxon>Nematoda</taxon>
        <taxon>Chromadorea</taxon>
        <taxon>Rhabditida</taxon>
        <taxon>Tylenchina</taxon>
        <taxon>Panagrolaimomorpha</taxon>
        <taxon>Panagrolaimoidea</taxon>
        <taxon>Panagrolaimidae</taxon>
        <taxon>Panagrolaimus</taxon>
    </lineage>
</organism>
<dbReference type="AlphaFoldDB" id="A0A914Q124"/>